<feature type="region of interest" description="Disordered" evidence="1">
    <location>
        <begin position="58"/>
        <end position="77"/>
    </location>
</feature>
<dbReference type="AlphaFoldDB" id="A0A183L9Q1"/>
<gene>
    <name evidence="2" type="ORF">SMRZ_LOCUS526</name>
</gene>
<dbReference type="Proteomes" id="UP000277204">
    <property type="component" value="Unassembled WGS sequence"/>
</dbReference>
<evidence type="ECO:0000256" key="1">
    <source>
        <dbReference type="SAM" id="MobiDB-lite"/>
    </source>
</evidence>
<dbReference type="EMBL" id="UZAI01000099">
    <property type="protein sequence ID" value="VDO48515.1"/>
    <property type="molecule type" value="Genomic_DNA"/>
</dbReference>
<organism evidence="2 3">
    <name type="scientific">Schistosoma margrebowiei</name>
    <dbReference type="NCBI Taxonomy" id="48269"/>
    <lineage>
        <taxon>Eukaryota</taxon>
        <taxon>Metazoa</taxon>
        <taxon>Spiralia</taxon>
        <taxon>Lophotrochozoa</taxon>
        <taxon>Platyhelminthes</taxon>
        <taxon>Trematoda</taxon>
        <taxon>Digenea</taxon>
        <taxon>Strigeidida</taxon>
        <taxon>Schistosomatoidea</taxon>
        <taxon>Schistosomatidae</taxon>
        <taxon>Schistosoma</taxon>
    </lineage>
</organism>
<protein>
    <submittedName>
        <fullName evidence="2">Uncharacterized protein</fullName>
    </submittedName>
</protein>
<evidence type="ECO:0000313" key="3">
    <source>
        <dbReference type="Proteomes" id="UP000277204"/>
    </source>
</evidence>
<keyword evidence="3" id="KW-1185">Reference proteome</keyword>
<proteinExistence type="predicted"/>
<accession>A0A183L9Q1</accession>
<reference evidence="2 3" key="1">
    <citation type="submission" date="2018-11" db="EMBL/GenBank/DDBJ databases">
        <authorList>
            <consortium name="Pathogen Informatics"/>
        </authorList>
    </citation>
    <scope>NUCLEOTIDE SEQUENCE [LARGE SCALE GENOMIC DNA]</scope>
    <source>
        <strain evidence="2 3">Zambia</strain>
    </source>
</reference>
<name>A0A183L9Q1_9TREM</name>
<evidence type="ECO:0000313" key="2">
    <source>
        <dbReference type="EMBL" id="VDO48515.1"/>
    </source>
</evidence>
<feature type="compositionally biased region" description="Basic and acidic residues" evidence="1">
    <location>
        <begin position="67"/>
        <end position="77"/>
    </location>
</feature>
<sequence>MESIWKGVKEAITSTCHEILGHENHQHKEWITVDTLDKIQQRRNKKAAINISRRRAEIAKAQTGHRIKQESEEEHQN</sequence>